<protein>
    <submittedName>
        <fullName evidence="1">Cupin domain-containing protein</fullName>
    </submittedName>
</protein>
<dbReference type="GeneID" id="75139334"/>
<dbReference type="InterPro" id="IPR014710">
    <property type="entry name" value="RmlC-like_jellyroll"/>
</dbReference>
<reference evidence="1" key="1">
    <citation type="submission" date="2022-08" db="EMBL/GenBank/DDBJ databases">
        <authorList>
            <person name="Bogun A."/>
            <person name="Kislichkina A."/>
            <person name="Solomentsev V."/>
            <person name="Skryabin Y."/>
            <person name="Sizova A."/>
            <person name="Platonov M."/>
            <person name="Dentovskaya S."/>
        </authorList>
    </citation>
    <scope>NUCLEOTIDE SEQUENCE</scope>
    <source>
        <strain evidence="1">SCPM-O-B-7604</strain>
    </source>
</reference>
<name>A0ABY5URT7_9GAMM</name>
<evidence type="ECO:0000313" key="1">
    <source>
        <dbReference type="EMBL" id="UWM46197.1"/>
    </source>
</evidence>
<gene>
    <name evidence="1" type="ORF">N0H69_05005</name>
</gene>
<accession>A0ABY5URT7</accession>
<evidence type="ECO:0000313" key="2">
    <source>
        <dbReference type="Proteomes" id="UP001057860"/>
    </source>
</evidence>
<organism evidence="1 2">
    <name type="scientific">Yersinia alsatica</name>
    <dbReference type="NCBI Taxonomy" id="2890317"/>
    <lineage>
        <taxon>Bacteria</taxon>
        <taxon>Pseudomonadati</taxon>
        <taxon>Pseudomonadota</taxon>
        <taxon>Gammaproteobacteria</taxon>
        <taxon>Enterobacterales</taxon>
        <taxon>Yersiniaceae</taxon>
        <taxon>Yersinia</taxon>
    </lineage>
</organism>
<sequence>MINFSEFNSNNAIEDNVVGIAFTEMFKKNGLRAYGTRVKQGKRVGCHSHVKDEEWYIIISGEGTIWTADVIARTLKNKRVDKFSKGAVFCIYPNTAHQLTAKTDVEFVFLCPESHISHDRILFDDIANDMD</sequence>
<keyword evidence="2" id="KW-1185">Reference proteome</keyword>
<dbReference type="EMBL" id="CP104006">
    <property type="protein sequence ID" value="UWM46197.1"/>
    <property type="molecule type" value="Genomic_DNA"/>
</dbReference>
<dbReference type="Proteomes" id="UP001057860">
    <property type="component" value="Chromosome"/>
</dbReference>
<proteinExistence type="predicted"/>
<dbReference type="InterPro" id="IPR011051">
    <property type="entry name" value="RmlC_Cupin_sf"/>
</dbReference>
<dbReference type="SUPFAM" id="SSF51182">
    <property type="entry name" value="RmlC-like cupins"/>
    <property type="match status" value="1"/>
</dbReference>
<dbReference type="RefSeq" id="WP_050152442.1">
    <property type="nucleotide sequence ID" value="NZ_CP104006.1"/>
</dbReference>
<dbReference type="Gene3D" id="2.60.120.10">
    <property type="entry name" value="Jelly Rolls"/>
    <property type="match status" value="1"/>
</dbReference>